<feature type="transmembrane region" description="Helical" evidence="6">
    <location>
        <begin position="249"/>
        <end position="266"/>
    </location>
</feature>
<evidence type="ECO:0000256" key="6">
    <source>
        <dbReference type="SAM" id="Phobius"/>
    </source>
</evidence>
<keyword evidence="5 6" id="KW-0472">Membrane</keyword>
<evidence type="ECO:0000313" key="8">
    <source>
        <dbReference type="Proteomes" id="UP000094112"/>
    </source>
</evidence>
<feature type="transmembrane region" description="Helical" evidence="6">
    <location>
        <begin position="50"/>
        <end position="71"/>
    </location>
</feature>
<evidence type="ECO:0008006" key="9">
    <source>
        <dbReference type="Google" id="ProtNLM"/>
    </source>
</evidence>
<dbReference type="Proteomes" id="UP000094112">
    <property type="component" value="Unassembled WGS sequence"/>
</dbReference>
<dbReference type="GO" id="GO:0022857">
    <property type="term" value="F:transmembrane transporter activity"/>
    <property type="evidence" value="ECO:0007669"/>
    <property type="project" value="InterPro"/>
</dbReference>
<sequence>MCHAACHSAGPFLVCRFFLGVFEGVMNPAYILLTSQWWKKNEQFMRSCIWFGFQGFGTLVGAGIAHGLYTYRVGEHAFASWRLLYIITGIITIFLGALSYIHIPDIPIKAWFLNDLDKKYVVERIRGNQIGFGSKHYKKYQVVEAFLDPITYLFFVYGISYSIANASFTNFGSILLNNDFGFSTGDSLLMNMPGGGIDIVIPPVVAYLNYKLMKNRRLYSCAIVNAIVVVGMCLFNFTEHKGSRLTGYYSFYVATAVISGMISNISSNVAGHTKKTTVNTVFLIGYCVGNIVGPQTFKGSEAPHYPTAKAILLAAFVTGTLCIIAMICIYTFRNHQRDKKRAELGDKYVIPENLEFSDLTDKENPEFRYSL</sequence>
<dbReference type="InterPro" id="IPR036259">
    <property type="entry name" value="MFS_trans_sf"/>
</dbReference>
<dbReference type="AlphaFoldDB" id="A0A1E3NZK9"/>
<evidence type="ECO:0000313" key="7">
    <source>
        <dbReference type="EMBL" id="ODQ58535.1"/>
    </source>
</evidence>
<feature type="transmembrane region" description="Helical" evidence="6">
    <location>
        <begin position="83"/>
        <end position="103"/>
    </location>
</feature>
<keyword evidence="3 6" id="KW-0812">Transmembrane</keyword>
<evidence type="ECO:0000256" key="1">
    <source>
        <dbReference type="ARBA" id="ARBA00004141"/>
    </source>
</evidence>
<dbReference type="STRING" id="683960.A0A1E3NZK9"/>
<keyword evidence="2" id="KW-0813">Transport</keyword>
<dbReference type="PANTHER" id="PTHR43791">
    <property type="entry name" value="PERMEASE-RELATED"/>
    <property type="match status" value="1"/>
</dbReference>
<dbReference type="GeneID" id="30203766"/>
<dbReference type="InterPro" id="IPR011701">
    <property type="entry name" value="MFS"/>
</dbReference>
<feature type="transmembrane region" description="Helical" evidence="6">
    <location>
        <begin position="17"/>
        <end position="38"/>
    </location>
</feature>
<dbReference type="Gene3D" id="1.20.1250.20">
    <property type="entry name" value="MFS general substrate transporter like domains"/>
    <property type="match status" value="2"/>
</dbReference>
<feature type="transmembrane region" description="Helical" evidence="6">
    <location>
        <begin position="188"/>
        <end position="210"/>
    </location>
</feature>
<dbReference type="EMBL" id="KV454212">
    <property type="protein sequence ID" value="ODQ58535.1"/>
    <property type="molecule type" value="Genomic_DNA"/>
</dbReference>
<feature type="transmembrane region" description="Helical" evidence="6">
    <location>
        <begin position="278"/>
        <end position="297"/>
    </location>
</feature>
<dbReference type="OrthoDB" id="6730379at2759"/>
<dbReference type="SUPFAM" id="SSF103473">
    <property type="entry name" value="MFS general substrate transporter"/>
    <property type="match status" value="1"/>
</dbReference>
<feature type="transmembrane region" description="Helical" evidence="6">
    <location>
        <begin position="309"/>
        <end position="332"/>
    </location>
</feature>
<dbReference type="RefSeq" id="XP_019037742.1">
    <property type="nucleotide sequence ID" value="XM_019186520.1"/>
</dbReference>
<keyword evidence="8" id="KW-1185">Reference proteome</keyword>
<evidence type="ECO:0000256" key="4">
    <source>
        <dbReference type="ARBA" id="ARBA00022989"/>
    </source>
</evidence>
<reference evidence="7 8" key="1">
    <citation type="journal article" date="2016" name="Proc. Natl. Acad. Sci. U.S.A.">
        <title>Comparative genomics of biotechnologically important yeasts.</title>
        <authorList>
            <person name="Riley R."/>
            <person name="Haridas S."/>
            <person name="Wolfe K.H."/>
            <person name="Lopes M.R."/>
            <person name="Hittinger C.T."/>
            <person name="Goeker M."/>
            <person name="Salamov A.A."/>
            <person name="Wisecaver J.H."/>
            <person name="Long T.M."/>
            <person name="Calvey C.H."/>
            <person name="Aerts A.L."/>
            <person name="Barry K.W."/>
            <person name="Choi C."/>
            <person name="Clum A."/>
            <person name="Coughlan A.Y."/>
            <person name="Deshpande S."/>
            <person name="Douglass A.P."/>
            <person name="Hanson S.J."/>
            <person name="Klenk H.-P."/>
            <person name="LaButti K.M."/>
            <person name="Lapidus A."/>
            <person name="Lindquist E.A."/>
            <person name="Lipzen A.M."/>
            <person name="Meier-Kolthoff J.P."/>
            <person name="Ohm R.A."/>
            <person name="Otillar R.P."/>
            <person name="Pangilinan J.L."/>
            <person name="Peng Y."/>
            <person name="Rokas A."/>
            <person name="Rosa C.A."/>
            <person name="Scheuner C."/>
            <person name="Sibirny A.A."/>
            <person name="Slot J.C."/>
            <person name="Stielow J.B."/>
            <person name="Sun H."/>
            <person name="Kurtzman C.P."/>
            <person name="Blackwell M."/>
            <person name="Grigoriev I.V."/>
            <person name="Jeffries T.W."/>
        </authorList>
    </citation>
    <scope>NUCLEOTIDE SEQUENCE [LARGE SCALE GENOMIC DNA]</scope>
    <source>
        <strain evidence="8">ATCC 58044 / CBS 1984 / NCYC 433 / NRRL Y-366-8</strain>
    </source>
</reference>
<evidence type="ECO:0000256" key="5">
    <source>
        <dbReference type="ARBA" id="ARBA00023136"/>
    </source>
</evidence>
<evidence type="ECO:0000256" key="3">
    <source>
        <dbReference type="ARBA" id="ARBA00022692"/>
    </source>
</evidence>
<dbReference type="PANTHER" id="PTHR43791:SF1">
    <property type="entry name" value="ALLANTOATE PERMEASE"/>
    <property type="match status" value="1"/>
</dbReference>
<dbReference type="Pfam" id="PF07690">
    <property type="entry name" value="MFS_1"/>
    <property type="match status" value="1"/>
</dbReference>
<gene>
    <name evidence="7" type="ORF">WICANDRAFT_96594</name>
</gene>
<protein>
    <recommendedName>
        <fullName evidence="9">Major facilitator superfamily (MFS) profile domain-containing protein</fullName>
    </recommendedName>
</protein>
<name>A0A1E3NZK9_WICAA</name>
<feature type="transmembrane region" description="Helical" evidence="6">
    <location>
        <begin position="217"/>
        <end position="237"/>
    </location>
</feature>
<accession>A0A1E3NZK9</accession>
<keyword evidence="4 6" id="KW-1133">Transmembrane helix</keyword>
<dbReference type="GO" id="GO:0016020">
    <property type="term" value="C:membrane"/>
    <property type="evidence" value="ECO:0007669"/>
    <property type="project" value="UniProtKB-SubCell"/>
</dbReference>
<comment type="subcellular location">
    <subcellularLocation>
        <location evidence="1">Membrane</location>
        <topology evidence="1">Multi-pass membrane protein</topology>
    </subcellularLocation>
</comment>
<organism evidence="7 8">
    <name type="scientific">Wickerhamomyces anomalus (strain ATCC 58044 / CBS 1984 / NCYC 433 / NRRL Y-366-8)</name>
    <name type="common">Yeast</name>
    <name type="synonym">Hansenula anomala</name>
    <dbReference type="NCBI Taxonomy" id="683960"/>
    <lineage>
        <taxon>Eukaryota</taxon>
        <taxon>Fungi</taxon>
        <taxon>Dikarya</taxon>
        <taxon>Ascomycota</taxon>
        <taxon>Saccharomycotina</taxon>
        <taxon>Saccharomycetes</taxon>
        <taxon>Phaffomycetales</taxon>
        <taxon>Wickerhamomycetaceae</taxon>
        <taxon>Wickerhamomyces</taxon>
    </lineage>
</organism>
<evidence type="ECO:0000256" key="2">
    <source>
        <dbReference type="ARBA" id="ARBA00022448"/>
    </source>
</evidence>
<proteinExistence type="predicted"/>